<dbReference type="EMBL" id="JAATJU010022329">
    <property type="protein sequence ID" value="KAH0510922.1"/>
    <property type="molecule type" value="Genomic_DNA"/>
</dbReference>
<evidence type="ECO:0000256" key="1">
    <source>
        <dbReference type="ARBA" id="ARBA00023319"/>
    </source>
</evidence>
<dbReference type="PANTHER" id="PTHR10075:SF63">
    <property type="entry name" value="CONTACTIN-4"/>
    <property type="match status" value="1"/>
</dbReference>
<dbReference type="PANTHER" id="PTHR10075">
    <property type="entry name" value="BASIGIN RELATED"/>
    <property type="match status" value="1"/>
</dbReference>
<dbReference type="GO" id="GO:0050808">
    <property type="term" value="P:synapse organization"/>
    <property type="evidence" value="ECO:0007669"/>
    <property type="project" value="TreeGrafter"/>
</dbReference>
<feature type="domain" description="Ig-like" evidence="3">
    <location>
        <begin position="106"/>
        <end position="197"/>
    </location>
</feature>
<dbReference type="GO" id="GO:0007156">
    <property type="term" value="P:homophilic cell adhesion via plasma membrane adhesion molecules"/>
    <property type="evidence" value="ECO:0007669"/>
    <property type="project" value="TreeGrafter"/>
</dbReference>
<name>A0A8J6L116_MICOH</name>
<dbReference type="GO" id="GO:0005886">
    <property type="term" value="C:plasma membrane"/>
    <property type="evidence" value="ECO:0007669"/>
    <property type="project" value="TreeGrafter"/>
</dbReference>
<dbReference type="GO" id="GO:0098632">
    <property type="term" value="F:cell-cell adhesion mediator activity"/>
    <property type="evidence" value="ECO:0007669"/>
    <property type="project" value="TreeGrafter"/>
</dbReference>
<accession>A0A8J6L116</accession>
<evidence type="ECO:0000313" key="4">
    <source>
        <dbReference type="EMBL" id="KAH0510922.1"/>
    </source>
</evidence>
<dbReference type="InterPro" id="IPR036179">
    <property type="entry name" value="Ig-like_dom_sf"/>
</dbReference>
<proteinExistence type="predicted"/>
<dbReference type="GO" id="GO:0045202">
    <property type="term" value="C:synapse"/>
    <property type="evidence" value="ECO:0007669"/>
    <property type="project" value="TreeGrafter"/>
</dbReference>
<protein>
    <submittedName>
        <fullName evidence="4">Contactin-5</fullName>
    </submittedName>
</protein>
<feature type="compositionally biased region" description="Basic and acidic residues" evidence="2">
    <location>
        <begin position="224"/>
        <end position="233"/>
    </location>
</feature>
<reference evidence="4" key="1">
    <citation type="submission" date="2020-03" db="EMBL/GenBank/DDBJ databases">
        <title>Studies in the Genomics of Life Span.</title>
        <authorList>
            <person name="Glass D."/>
        </authorList>
    </citation>
    <scope>NUCLEOTIDE SEQUENCE</scope>
    <source>
        <strain evidence="4">LTLLF</strain>
        <tissue evidence="4">Muscle</tissue>
    </source>
</reference>
<dbReference type="Gene3D" id="2.60.40.10">
    <property type="entry name" value="Immunoglobulins"/>
    <property type="match status" value="1"/>
</dbReference>
<dbReference type="Proteomes" id="UP000710432">
    <property type="component" value="Unassembled WGS sequence"/>
</dbReference>
<dbReference type="InterPro" id="IPR003598">
    <property type="entry name" value="Ig_sub2"/>
</dbReference>
<dbReference type="GO" id="GO:0070593">
    <property type="term" value="P:dendrite self-avoidance"/>
    <property type="evidence" value="ECO:0007669"/>
    <property type="project" value="TreeGrafter"/>
</dbReference>
<sequence>MSSSIVNAEDSGQNPELDKKTSICQENSEAISGVPTSYAALPRIKKSSASSAFGSKVRPRYSSPSLGTLSVSPPSWRGAAQQYHSPVNLYHSSDAFRQDDSVDYGPVFVQEPDDVIFPTDSDEKKVALNCEVQGNPAPTYRWLRNGTEIDLESDYRYSLIDGTFIISNPSEVRDSGLYQCLATNTFGSILSREATLQFASEPAARAAAAEEEEDEEDEVEEEQEKDREDKGEKEEEEVEDED</sequence>
<dbReference type="FunFam" id="2.60.40.10:FF:000064">
    <property type="entry name" value="Contactin 1"/>
    <property type="match status" value="1"/>
</dbReference>
<evidence type="ECO:0000259" key="3">
    <source>
        <dbReference type="PROSITE" id="PS50835"/>
    </source>
</evidence>
<dbReference type="InterPro" id="IPR007110">
    <property type="entry name" value="Ig-like_dom"/>
</dbReference>
<evidence type="ECO:0000256" key="2">
    <source>
        <dbReference type="SAM" id="MobiDB-lite"/>
    </source>
</evidence>
<gene>
    <name evidence="4" type="ORF">LTLLF_152415</name>
</gene>
<comment type="caution">
    <text evidence="4">The sequence shown here is derived from an EMBL/GenBank/DDBJ whole genome shotgun (WGS) entry which is preliminary data.</text>
</comment>
<dbReference type="Pfam" id="PF13927">
    <property type="entry name" value="Ig_3"/>
    <property type="match status" value="1"/>
</dbReference>
<dbReference type="GO" id="GO:0007411">
    <property type="term" value="P:axon guidance"/>
    <property type="evidence" value="ECO:0007669"/>
    <property type="project" value="TreeGrafter"/>
</dbReference>
<dbReference type="PROSITE" id="PS50835">
    <property type="entry name" value="IG_LIKE"/>
    <property type="match status" value="1"/>
</dbReference>
<dbReference type="SMART" id="SM00408">
    <property type="entry name" value="IGc2"/>
    <property type="match status" value="1"/>
</dbReference>
<feature type="region of interest" description="Disordered" evidence="2">
    <location>
        <begin position="1"/>
        <end position="28"/>
    </location>
</feature>
<feature type="compositionally biased region" description="Acidic residues" evidence="2">
    <location>
        <begin position="209"/>
        <end position="223"/>
    </location>
</feature>
<dbReference type="GO" id="GO:0030424">
    <property type="term" value="C:axon"/>
    <property type="evidence" value="ECO:0007669"/>
    <property type="project" value="TreeGrafter"/>
</dbReference>
<keyword evidence="1" id="KW-0393">Immunoglobulin domain</keyword>
<dbReference type="InterPro" id="IPR013783">
    <property type="entry name" value="Ig-like_fold"/>
</dbReference>
<organism evidence="4 5">
    <name type="scientific">Microtus ochrogaster</name>
    <name type="common">Prairie vole</name>
    <dbReference type="NCBI Taxonomy" id="79684"/>
    <lineage>
        <taxon>Eukaryota</taxon>
        <taxon>Metazoa</taxon>
        <taxon>Chordata</taxon>
        <taxon>Craniata</taxon>
        <taxon>Vertebrata</taxon>
        <taxon>Euteleostomi</taxon>
        <taxon>Mammalia</taxon>
        <taxon>Eutheria</taxon>
        <taxon>Euarchontoglires</taxon>
        <taxon>Glires</taxon>
        <taxon>Rodentia</taxon>
        <taxon>Myomorpha</taxon>
        <taxon>Muroidea</taxon>
        <taxon>Cricetidae</taxon>
        <taxon>Arvicolinae</taxon>
        <taxon>Microtus</taxon>
    </lineage>
</organism>
<dbReference type="SUPFAM" id="SSF48726">
    <property type="entry name" value="Immunoglobulin"/>
    <property type="match status" value="1"/>
</dbReference>
<evidence type="ECO:0000313" key="5">
    <source>
        <dbReference type="Proteomes" id="UP000710432"/>
    </source>
</evidence>
<feature type="region of interest" description="Disordered" evidence="2">
    <location>
        <begin position="200"/>
        <end position="242"/>
    </location>
</feature>
<feature type="compositionally biased region" description="Polar residues" evidence="2">
    <location>
        <begin position="1"/>
        <end position="14"/>
    </location>
</feature>
<dbReference type="AlphaFoldDB" id="A0A8J6L116"/>
<feature type="region of interest" description="Disordered" evidence="2">
    <location>
        <begin position="47"/>
        <end position="68"/>
    </location>
</feature>